<evidence type="ECO:0000256" key="2">
    <source>
        <dbReference type="ARBA" id="ARBA00012254"/>
    </source>
</evidence>
<dbReference type="Pfam" id="PF00551">
    <property type="entry name" value="Formyl_trans_N"/>
    <property type="match status" value="1"/>
</dbReference>
<evidence type="ECO:0000259" key="5">
    <source>
        <dbReference type="Pfam" id="PF00551"/>
    </source>
</evidence>
<evidence type="ECO:0000313" key="7">
    <source>
        <dbReference type="Proteomes" id="UP000468707"/>
    </source>
</evidence>
<evidence type="ECO:0000256" key="3">
    <source>
        <dbReference type="ARBA" id="ARBA00022679"/>
    </source>
</evidence>
<comment type="pathway">
    <text evidence="1">Purine metabolism; IMP biosynthesis via de novo pathway; N(2)-formyl-N(1)-(5-phospho-D-ribosyl)glycinamide from N(1)-(5-phospho-D-ribosyl)glycinamide (10-formyl THF route): step 1/1.</text>
</comment>
<dbReference type="Proteomes" id="UP000468707">
    <property type="component" value="Unassembled WGS sequence"/>
</dbReference>
<evidence type="ECO:0000256" key="1">
    <source>
        <dbReference type="ARBA" id="ARBA00005054"/>
    </source>
</evidence>
<organism evidence="6 7">
    <name type="scientific">Flagellimonas sediminis</name>
    <dbReference type="NCBI Taxonomy" id="2696468"/>
    <lineage>
        <taxon>Bacteria</taxon>
        <taxon>Pseudomonadati</taxon>
        <taxon>Bacteroidota</taxon>
        <taxon>Flavobacteriia</taxon>
        <taxon>Flavobacteriales</taxon>
        <taxon>Flavobacteriaceae</taxon>
        <taxon>Flagellimonas</taxon>
    </lineage>
</organism>
<accession>A0A6I5KQD1</accession>
<dbReference type="GO" id="GO:0004644">
    <property type="term" value="F:phosphoribosylglycinamide formyltransferase activity"/>
    <property type="evidence" value="ECO:0007669"/>
    <property type="project" value="UniProtKB-EC"/>
</dbReference>
<dbReference type="GO" id="GO:0006189">
    <property type="term" value="P:'de novo' IMP biosynthetic process"/>
    <property type="evidence" value="ECO:0007669"/>
    <property type="project" value="TreeGrafter"/>
</dbReference>
<reference evidence="6 7" key="1">
    <citation type="submission" date="2020-01" db="EMBL/GenBank/DDBJ databases">
        <title>Muricauda sediminis sp.nov. 40Bstr401.</title>
        <authorList>
            <person name="Xue Z."/>
            <person name="Zhu S."/>
            <person name="Ren N."/>
            <person name="Chen T."/>
            <person name="Chen X."/>
            <person name="Chen J."/>
            <person name="Yang J."/>
        </authorList>
    </citation>
    <scope>NUCLEOTIDE SEQUENCE [LARGE SCALE GENOMIC DNA]</scope>
    <source>
        <strain evidence="6 7">40Bstr401</strain>
    </source>
</reference>
<name>A0A6I5KQD1_9FLAO</name>
<proteinExistence type="predicted"/>
<sequence length="201" mass="23259">MNNSHNKDQRKVKWAFLCSFWGKNAKDVITWYAENDDINKIGLVIGEQHKCGAMDEAQKYNIKCVHIKPEDFSDKNDYHDKLLKILIEEKITHIFLLGYQYLIKKPILEAFPNRIANIHPSLFPSFLGTKTAIQDALEYGVKVTGITTHIIDHRFDRGTILRQEPIIIEDTDTFETLYPKFSEKGLPMILDTMQMVETGMV</sequence>
<keyword evidence="4" id="KW-0658">Purine biosynthesis</keyword>
<dbReference type="GO" id="GO:0005829">
    <property type="term" value="C:cytosol"/>
    <property type="evidence" value="ECO:0007669"/>
    <property type="project" value="TreeGrafter"/>
</dbReference>
<feature type="domain" description="Formyl transferase N-terminal" evidence="5">
    <location>
        <begin position="13"/>
        <end position="186"/>
    </location>
</feature>
<comment type="caution">
    <text evidence="6">The sequence shown here is derived from an EMBL/GenBank/DDBJ whole genome shotgun (WGS) entry which is preliminary data.</text>
</comment>
<dbReference type="EC" id="2.1.2.2" evidence="2"/>
<gene>
    <name evidence="6" type="ORF">GTK07_04780</name>
</gene>
<keyword evidence="3 6" id="KW-0808">Transferase</keyword>
<dbReference type="PANTHER" id="PTHR43369">
    <property type="entry name" value="PHOSPHORIBOSYLGLYCINAMIDE FORMYLTRANSFERASE"/>
    <property type="match status" value="1"/>
</dbReference>
<keyword evidence="7" id="KW-1185">Reference proteome</keyword>
<evidence type="ECO:0000256" key="4">
    <source>
        <dbReference type="ARBA" id="ARBA00022755"/>
    </source>
</evidence>
<protein>
    <recommendedName>
        <fullName evidence="2">phosphoribosylglycinamide formyltransferase 1</fullName>
        <ecNumber evidence="2">2.1.2.2</ecNumber>
    </recommendedName>
</protein>
<dbReference type="RefSeq" id="WP_163633598.1">
    <property type="nucleotide sequence ID" value="NZ_JAAAMI010000002.1"/>
</dbReference>
<dbReference type="InterPro" id="IPR036477">
    <property type="entry name" value="Formyl_transf_N_sf"/>
</dbReference>
<dbReference type="AlphaFoldDB" id="A0A6I5KQD1"/>
<dbReference type="SUPFAM" id="SSF53328">
    <property type="entry name" value="Formyltransferase"/>
    <property type="match status" value="1"/>
</dbReference>
<evidence type="ECO:0000313" key="6">
    <source>
        <dbReference type="EMBL" id="NDV42633.1"/>
    </source>
</evidence>
<dbReference type="InterPro" id="IPR002376">
    <property type="entry name" value="Formyl_transf_N"/>
</dbReference>
<dbReference type="EMBL" id="JAAAMI010000002">
    <property type="protein sequence ID" value="NDV42633.1"/>
    <property type="molecule type" value="Genomic_DNA"/>
</dbReference>
<dbReference type="PANTHER" id="PTHR43369:SF2">
    <property type="entry name" value="PHOSPHORIBOSYLGLYCINAMIDE FORMYLTRANSFERASE"/>
    <property type="match status" value="1"/>
</dbReference>
<dbReference type="Gene3D" id="3.40.50.170">
    <property type="entry name" value="Formyl transferase, N-terminal domain"/>
    <property type="match status" value="1"/>
</dbReference>